<gene>
    <name evidence="2" type="primary">ga28499</name>
    <name evidence="2" type="ORF">PR202_ga28499</name>
</gene>
<dbReference type="Pfam" id="PF12937">
    <property type="entry name" value="F-box-like"/>
    <property type="match status" value="1"/>
</dbReference>
<sequence>MAPPPDLIDDAIYEILLRRQPDEPAWLFRAAVVCKPWRRIISDPGFLRRYREFHRTPPLLSFFHNTT</sequence>
<accession>A0AAV5DHI0</accession>
<organism evidence="2 3">
    <name type="scientific">Eleusine coracana subsp. coracana</name>
    <dbReference type="NCBI Taxonomy" id="191504"/>
    <lineage>
        <taxon>Eukaryota</taxon>
        <taxon>Viridiplantae</taxon>
        <taxon>Streptophyta</taxon>
        <taxon>Embryophyta</taxon>
        <taxon>Tracheophyta</taxon>
        <taxon>Spermatophyta</taxon>
        <taxon>Magnoliopsida</taxon>
        <taxon>Liliopsida</taxon>
        <taxon>Poales</taxon>
        <taxon>Poaceae</taxon>
        <taxon>PACMAD clade</taxon>
        <taxon>Chloridoideae</taxon>
        <taxon>Cynodonteae</taxon>
        <taxon>Eleusininae</taxon>
        <taxon>Eleusine</taxon>
    </lineage>
</organism>
<protein>
    <recommendedName>
        <fullName evidence="1">F-box domain-containing protein</fullName>
    </recommendedName>
</protein>
<reference evidence="2" key="2">
    <citation type="submission" date="2021-12" db="EMBL/GenBank/DDBJ databases">
        <title>Resequencing data analysis of finger millet.</title>
        <authorList>
            <person name="Hatakeyama M."/>
            <person name="Aluri S."/>
            <person name="Balachadran M.T."/>
            <person name="Sivarajan S.R."/>
            <person name="Poveda L."/>
            <person name="Shimizu-Inatsugi R."/>
            <person name="Schlapbach R."/>
            <person name="Sreeman S.M."/>
            <person name="Shimizu K.K."/>
        </authorList>
    </citation>
    <scope>NUCLEOTIDE SEQUENCE</scope>
</reference>
<dbReference type="PANTHER" id="PTHR32133">
    <property type="entry name" value="OS07G0120400 PROTEIN"/>
    <property type="match status" value="1"/>
</dbReference>
<dbReference type="Proteomes" id="UP001054889">
    <property type="component" value="Unassembled WGS sequence"/>
</dbReference>
<evidence type="ECO:0000313" key="2">
    <source>
        <dbReference type="EMBL" id="GJN10408.1"/>
    </source>
</evidence>
<reference evidence="2" key="1">
    <citation type="journal article" date="2018" name="DNA Res.">
        <title>Multiple hybrid de novo genome assembly of finger millet, an orphan allotetraploid crop.</title>
        <authorList>
            <person name="Hatakeyama M."/>
            <person name="Aluri S."/>
            <person name="Balachadran M.T."/>
            <person name="Sivarajan S.R."/>
            <person name="Patrignani A."/>
            <person name="Gruter S."/>
            <person name="Poveda L."/>
            <person name="Shimizu-Inatsugi R."/>
            <person name="Baeten J."/>
            <person name="Francoijs K.J."/>
            <person name="Nataraja K.N."/>
            <person name="Reddy Y.A.N."/>
            <person name="Phadnis S."/>
            <person name="Ravikumar R.L."/>
            <person name="Schlapbach R."/>
            <person name="Sreeman S.M."/>
            <person name="Shimizu K.K."/>
        </authorList>
    </citation>
    <scope>NUCLEOTIDE SEQUENCE</scope>
</reference>
<keyword evidence="3" id="KW-1185">Reference proteome</keyword>
<proteinExistence type="predicted"/>
<feature type="domain" description="F-box" evidence="1">
    <location>
        <begin position="24"/>
        <end position="49"/>
    </location>
</feature>
<dbReference type="SUPFAM" id="SSF81383">
    <property type="entry name" value="F-box domain"/>
    <property type="match status" value="1"/>
</dbReference>
<comment type="caution">
    <text evidence="2">The sequence shown here is derived from an EMBL/GenBank/DDBJ whole genome shotgun (WGS) entry which is preliminary data.</text>
</comment>
<name>A0AAV5DHI0_ELECO</name>
<dbReference type="InterPro" id="IPR001810">
    <property type="entry name" value="F-box_dom"/>
</dbReference>
<dbReference type="InterPro" id="IPR036047">
    <property type="entry name" value="F-box-like_dom_sf"/>
</dbReference>
<dbReference type="AlphaFoldDB" id="A0AAV5DHI0"/>
<evidence type="ECO:0000313" key="3">
    <source>
        <dbReference type="Proteomes" id="UP001054889"/>
    </source>
</evidence>
<evidence type="ECO:0000259" key="1">
    <source>
        <dbReference type="Pfam" id="PF12937"/>
    </source>
</evidence>
<dbReference type="EMBL" id="BQKI01000017">
    <property type="protein sequence ID" value="GJN10408.1"/>
    <property type="molecule type" value="Genomic_DNA"/>
</dbReference>